<dbReference type="Proteomes" id="UP000472267">
    <property type="component" value="Chromosome 4"/>
</dbReference>
<protein>
    <submittedName>
        <fullName evidence="1">Uncharacterized protein</fullName>
    </submittedName>
</protein>
<dbReference type="GO" id="GO:0005634">
    <property type="term" value="C:nucleus"/>
    <property type="evidence" value="ECO:0007669"/>
    <property type="project" value="TreeGrafter"/>
</dbReference>
<dbReference type="GO" id="GO:0007141">
    <property type="term" value="P:male meiosis I"/>
    <property type="evidence" value="ECO:0007669"/>
    <property type="project" value="TreeGrafter"/>
</dbReference>
<dbReference type="InterPro" id="IPR027963">
    <property type="entry name" value="MEIOC"/>
</dbReference>
<dbReference type="Ensembl" id="ENSSFAT00005031434.1">
    <property type="protein sequence ID" value="ENSSFAP00005030335.1"/>
    <property type="gene ID" value="ENSSFAG00005015400.1"/>
</dbReference>
<reference evidence="1" key="2">
    <citation type="submission" date="2025-08" db="UniProtKB">
        <authorList>
            <consortium name="Ensembl"/>
        </authorList>
    </citation>
    <scope>IDENTIFICATION</scope>
</reference>
<dbReference type="GO" id="GO:0048255">
    <property type="term" value="P:mRNA stabilization"/>
    <property type="evidence" value="ECO:0007669"/>
    <property type="project" value="TreeGrafter"/>
</dbReference>
<reference evidence="1" key="1">
    <citation type="submission" date="2019-06" db="EMBL/GenBank/DDBJ databases">
        <authorList>
            <consortium name="Wellcome Sanger Institute Data Sharing"/>
        </authorList>
    </citation>
    <scope>NUCLEOTIDE SEQUENCE [LARGE SCALE GENOMIC DNA]</scope>
</reference>
<evidence type="ECO:0000313" key="2">
    <source>
        <dbReference type="Proteomes" id="UP000472267"/>
    </source>
</evidence>
<organism evidence="1 2">
    <name type="scientific">Salarias fasciatus</name>
    <name type="common">Jewelled blenny</name>
    <name type="synonym">Blennius fasciatus</name>
    <dbReference type="NCBI Taxonomy" id="181472"/>
    <lineage>
        <taxon>Eukaryota</taxon>
        <taxon>Metazoa</taxon>
        <taxon>Chordata</taxon>
        <taxon>Craniata</taxon>
        <taxon>Vertebrata</taxon>
        <taxon>Euteleostomi</taxon>
        <taxon>Actinopterygii</taxon>
        <taxon>Neopterygii</taxon>
        <taxon>Teleostei</taxon>
        <taxon>Neoteleostei</taxon>
        <taxon>Acanthomorphata</taxon>
        <taxon>Ovalentaria</taxon>
        <taxon>Blenniimorphae</taxon>
        <taxon>Blenniiformes</taxon>
        <taxon>Blennioidei</taxon>
        <taxon>Blenniidae</taxon>
        <taxon>Salariinae</taxon>
        <taxon>Salarias</taxon>
    </lineage>
</organism>
<proteinExistence type="predicted"/>
<keyword evidence="2" id="KW-1185">Reference proteome</keyword>
<name>A0A672HN33_SALFA</name>
<dbReference type="Pfam" id="PF15189">
    <property type="entry name" value="MEIOC"/>
    <property type="match status" value="1"/>
</dbReference>
<evidence type="ECO:0000313" key="1">
    <source>
        <dbReference type="Ensembl" id="ENSSFAP00005030335.1"/>
    </source>
</evidence>
<dbReference type="GO" id="GO:0007144">
    <property type="term" value="P:female meiosis I"/>
    <property type="evidence" value="ECO:0007669"/>
    <property type="project" value="TreeGrafter"/>
</dbReference>
<dbReference type="PANTHER" id="PTHR33861">
    <property type="entry name" value="PROTEIN CBG18333"/>
    <property type="match status" value="1"/>
</dbReference>
<sequence length="202" mass="22667">MLAGEAGALNYYGRRGGNVYPFTASAMANSVLMNQGLVVQFPVHLDECYEQWRCLESERMRVRNSNGSFSSTHSMHGLICQFCCHLDMYRLYLSPCVYRLSLHVNIHTALSRHHAAVCVLQDRFQEGTAKLGKQQQLRPCFMESKDVALLDFALKKLAAATGRLRTALWCSLQMTTALPVETPDQQADGEDAPHCQGYSFNI</sequence>
<dbReference type="PANTHER" id="PTHR33861:SF4">
    <property type="entry name" value="MEIOSIS-SPECIFIC COILED-COIL DOMAIN-CONTAINING PROTEIN MEIOC"/>
    <property type="match status" value="1"/>
</dbReference>
<reference evidence="1" key="3">
    <citation type="submission" date="2025-09" db="UniProtKB">
        <authorList>
            <consortium name="Ensembl"/>
        </authorList>
    </citation>
    <scope>IDENTIFICATION</scope>
</reference>
<dbReference type="GO" id="GO:0005737">
    <property type="term" value="C:cytoplasm"/>
    <property type="evidence" value="ECO:0007669"/>
    <property type="project" value="TreeGrafter"/>
</dbReference>
<dbReference type="InParanoid" id="A0A672HN33"/>
<dbReference type="AlphaFoldDB" id="A0A672HN33"/>
<accession>A0A672HN33</accession>